<reference evidence="1 2" key="1">
    <citation type="journal article" date="2022" name="Hortic Res">
        <title>A haplotype resolved chromosomal level avocado genome allows analysis of novel avocado genes.</title>
        <authorList>
            <person name="Nath O."/>
            <person name="Fletcher S.J."/>
            <person name="Hayward A."/>
            <person name="Shaw L.M."/>
            <person name="Masouleh A.K."/>
            <person name="Furtado A."/>
            <person name="Henry R.J."/>
            <person name="Mitter N."/>
        </authorList>
    </citation>
    <scope>NUCLEOTIDE SEQUENCE [LARGE SCALE GENOMIC DNA]</scope>
    <source>
        <strain evidence="2">cv. Hass</strain>
    </source>
</reference>
<proteinExistence type="predicted"/>
<sequence>MIKNRIERFPPYAPVAVLQFPVFLLSERRKAGKSTLLPMRVAVKLQFPVFLLSVRRKAGKSTLPPMREALLFTPVHPSFCGTKPRPRTHQQEKKGKNDKKSDRKISAICTRRSYAISSFPPLGAEESWKIEFTADESSGKAAISSFPPLGAEKSWKMTLSLMRAAVKLQFPVFLLSERRKAGKSILPPMSAAVKLQFPVFLLSERRKV</sequence>
<evidence type="ECO:0000313" key="2">
    <source>
        <dbReference type="Proteomes" id="UP001234297"/>
    </source>
</evidence>
<comment type="caution">
    <text evidence="1">The sequence shown here is derived from an EMBL/GenBank/DDBJ whole genome shotgun (WGS) entry which is preliminary data.</text>
</comment>
<dbReference type="EMBL" id="CM056814">
    <property type="protein sequence ID" value="KAJ8628209.1"/>
    <property type="molecule type" value="Genomic_DNA"/>
</dbReference>
<accession>A0ACC2L438</accession>
<organism evidence="1 2">
    <name type="scientific">Persea americana</name>
    <name type="common">Avocado</name>
    <dbReference type="NCBI Taxonomy" id="3435"/>
    <lineage>
        <taxon>Eukaryota</taxon>
        <taxon>Viridiplantae</taxon>
        <taxon>Streptophyta</taxon>
        <taxon>Embryophyta</taxon>
        <taxon>Tracheophyta</taxon>
        <taxon>Spermatophyta</taxon>
        <taxon>Magnoliopsida</taxon>
        <taxon>Magnoliidae</taxon>
        <taxon>Laurales</taxon>
        <taxon>Lauraceae</taxon>
        <taxon>Persea</taxon>
    </lineage>
</organism>
<evidence type="ECO:0000313" key="1">
    <source>
        <dbReference type="EMBL" id="KAJ8628209.1"/>
    </source>
</evidence>
<gene>
    <name evidence="1" type="ORF">MRB53_021516</name>
</gene>
<name>A0ACC2L438_PERAE</name>
<dbReference type="Proteomes" id="UP001234297">
    <property type="component" value="Chromosome 6"/>
</dbReference>
<protein>
    <submittedName>
        <fullName evidence="1">Uncharacterized protein</fullName>
    </submittedName>
</protein>
<keyword evidence="2" id="KW-1185">Reference proteome</keyword>